<reference evidence="8 9" key="1">
    <citation type="submission" date="2017-04" db="EMBL/GenBank/DDBJ databases">
        <title>Draft genome sequence of Tuber borchii Vittad., a whitish edible truffle.</title>
        <authorList>
            <consortium name="DOE Joint Genome Institute"/>
            <person name="Murat C."/>
            <person name="Kuo A."/>
            <person name="Barry K.W."/>
            <person name="Clum A."/>
            <person name="Dockter R.B."/>
            <person name="Fauchery L."/>
            <person name="Iotti M."/>
            <person name="Kohler A."/>
            <person name="Labutti K."/>
            <person name="Lindquist E.A."/>
            <person name="Lipzen A."/>
            <person name="Ohm R.A."/>
            <person name="Wang M."/>
            <person name="Grigoriev I.V."/>
            <person name="Zambonelli A."/>
            <person name="Martin F.M."/>
        </authorList>
    </citation>
    <scope>NUCLEOTIDE SEQUENCE [LARGE SCALE GENOMIC DNA]</scope>
    <source>
        <strain evidence="8 9">Tbo3840</strain>
    </source>
</reference>
<dbReference type="InterPro" id="IPR008271">
    <property type="entry name" value="Ser/Thr_kinase_AS"/>
</dbReference>
<keyword evidence="3" id="KW-0547">Nucleotide-binding</keyword>
<keyword evidence="2" id="KW-0808">Transferase</keyword>
<dbReference type="SUPFAM" id="SSF56112">
    <property type="entry name" value="Protein kinase-like (PK-like)"/>
    <property type="match status" value="1"/>
</dbReference>
<dbReference type="InterPro" id="IPR050205">
    <property type="entry name" value="CDPK_Ser/Thr_kinases"/>
</dbReference>
<dbReference type="AlphaFoldDB" id="A0A2T6ZU65"/>
<sequence length="550" mass="61380">MDKAQSDLIIWYKLETEFFPDHAKHTRYVEEARNRNEKVKEDWSDCGELGRGGFGIVHKQIEKATGHYRAVKAIDKRQPLSVDYSRELLVMAKLAKRPSLFVEFLGWFEGPETLYIAMEYIEEGDLTKHIGAPLLQETVRNISKQILEGLKVMHQQGIAHRDLKPANVFVVSMSPVSPEVRGLDPNSETSEYTNSVDIWSLGCVIYELLVGTKLFVSELQLSGYFYGKWPFPEGRLRGLSPPTDDIGISLLKAMLAIQPQDRPTAADALSHAWLADLKSDNEHSGDDGAETVQSGYRREKPSRKRENTLSPTHRPKKRRSERNRISQTNTRYTPGGLDLGVGAGFQSGGGPATRGTIIDTSVMVPLPSDAASALSPKVETGPRKSELVPRSFRVTNSKAPKVLKRNKGIRPPQTCPQNFAQTIPKRQTLTVEIVFTPGERPTGQLNTHERERTKPGPAPPTRLFREFPTSEHTPTDSAGPDKTIRKIQGAKPNTRSRGAGRSQHHTTTNSTKNQNTRRHSTAGRDPNDEKAPHTRRNPSRNPDARPNPNL</sequence>
<feature type="region of interest" description="Disordered" evidence="6">
    <location>
        <begin position="435"/>
        <end position="550"/>
    </location>
</feature>
<feature type="compositionally biased region" description="Polar residues" evidence="6">
    <location>
        <begin position="505"/>
        <end position="514"/>
    </location>
</feature>
<evidence type="ECO:0000313" key="9">
    <source>
        <dbReference type="Proteomes" id="UP000244722"/>
    </source>
</evidence>
<dbReference type="STRING" id="42251.A0A2T6ZU65"/>
<evidence type="ECO:0000256" key="6">
    <source>
        <dbReference type="SAM" id="MobiDB-lite"/>
    </source>
</evidence>
<dbReference type="GO" id="GO:0004674">
    <property type="term" value="F:protein serine/threonine kinase activity"/>
    <property type="evidence" value="ECO:0007669"/>
    <property type="project" value="UniProtKB-KW"/>
</dbReference>
<dbReference type="GO" id="GO:0005524">
    <property type="term" value="F:ATP binding"/>
    <property type="evidence" value="ECO:0007669"/>
    <property type="project" value="UniProtKB-KW"/>
</dbReference>
<dbReference type="SMART" id="SM00220">
    <property type="entry name" value="S_TKc"/>
    <property type="match status" value="1"/>
</dbReference>
<feature type="non-terminal residue" evidence="8">
    <location>
        <position position="550"/>
    </location>
</feature>
<feature type="domain" description="Protein kinase" evidence="7">
    <location>
        <begin position="43"/>
        <end position="274"/>
    </location>
</feature>
<dbReference type="Pfam" id="PF00069">
    <property type="entry name" value="Pkinase"/>
    <property type="match status" value="2"/>
</dbReference>
<name>A0A2T6ZU65_TUBBO</name>
<dbReference type="InterPro" id="IPR011009">
    <property type="entry name" value="Kinase-like_dom_sf"/>
</dbReference>
<evidence type="ECO:0000259" key="7">
    <source>
        <dbReference type="PROSITE" id="PS50011"/>
    </source>
</evidence>
<keyword evidence="1" id="KW-0723">Serine/threonine-protein kinase</keyword>
<accession>A0A2T6ZU65</accession>
<evidence type="ECO:0000256" key="1">
    <source>
        <dbReference type="ARBA" id="ARBA00022527"/>
    </source>
</evidence>
<gene>
    <name evidence="8" type="ORF">B9Z19DRAFT_1082753</name>
</gene>
<dbReference type="Proteomes" id="UP000244722">
    <property type="component" value="Unassembled WGS sequence"/>
</dbReference>
<dbReference type="EMBL" id="NESQ01000101">
    <property type="protein sequence ID" value="PUU79030.1"/>
    <property type="molecule type" value="Genomic_DNA"/>
</dbReference>
<dbReference type="OrthoDB" id="10252171at2759"/>
<feature type="compositionally biased region" description="Basic and acidic residues" evidence="6">
    <location>
        <begin position="296"/>
        <end position="307"/>
    </location>
</feature>
<feature type="region of interest" description="Disordered" evidence="6">
    <location>
        <begin position="279"/>
        <end position="338"/>
    </location>
</feature>
<dbReference type="PROSITE" id="PS50011">
    <property type="entry name" value="PROTEIN_KINASE_DOM"/>
    <property type="match status" value="1"/>
</dbReference>
<keyword evidence="5" id="KW-0067">ATP-binding</keyword>
<dbReference type="PROSITE" id="PS00108">
    <property type="entry name" value="PROTEIN_KINASE_ST"/>
    <property type="match status" value="1"/>
</dbReference>
<keyword evidence="4 8" id="KW-0418">Kinase</keyword>
<comment type="caution">
    <text evidence="8">The sequence shown here is derived from an EMBL/GenBank/DDBJ whole genome shotgun (WGS) entry which is preliminary data.</text>
</comment>
<dbReference type="InterPro" id="IPR000719">
    <property type="entry name" value="Prot_kinase_dom"/>
</dbReference>
<protein>
    <submittedName>
        <fullName evidence="8">Kinase-like domain-containing protein</fullName>
    </submittedName>
</protein>
<proteinExistence type="predicted"/>
<evidence type="ECO:0000256" key="5">
    <source>
        <dbReference type="ARBA" id="ARBA00022840"/>
    </source>
</evidence>
<dbReference type="Gene3D" id="1.10.510.10">
    <property type="entry name" value="Transferase(Phosphotransferase) domain 1"/>
    <property type="match status" value="2"/>
</dbReference>
<dbReference type="PANTHER" id="PTHR24349">
    <property type="entry name" value="SERINE/THREONINE-PROTEIN KINASE"/>
    <property type="match status" value="1"/>
</dbReference>
<evidence type="ECO:0000256" key="4">
    <source>
        <dbReference type="ARBA" id="ARBA00022777"/>
    </source>
</evidence>
<evidence type="ECO:0000256" key="2">
    <source>
        <dbReference type="ARBA" id="ARBA00022679"/>
    </source>
</evidence>
<evidence type="ECO:0000256" key="3">
    <source>
        <dbReference type="ARBA" id="ARBA00022741"/>
    </source>
</evidence>
<organism evidence="8 9">
    <name type="scientific">Tuber borchii</name>
    <name type="common">White truffle</name>
    <dbReference type="NCBI Taxonomy" id="42251"/>
    <lineage>
        <taxon>Eukaryota</taxon>
        <taxon>Fungi</taxon>
        <taxon>Dikarya</taxon>
        <taxon>Ascomycota</taxon>
        <taxon>Pezizomycotina</taxon>
        <taxon>Pezizomycetes</taxon>
        <taxon>Pezizales</taxon>
        <taxon>Tuberaceae</taxon>
        <taxon>Tuber</taxon>
    </lineage>
</organism>
<evidence type="ECO:0000313" key="8">
    <source>
        <dbReference type="EMBL" id="PUU79030.1"/>
    </source>
</evidence>
<keyword evidence="9" id="KW-1185">Reference proteome</keyword>